<organism evidence="2 3">
    <name type="scientific">Caulobacter vibrioides</name>
    <name type="common">Caulobacter crescentus</name>
    <dbReference type="NCBI Taxonomy" id="155892"/>
    <lineage>
        <taxon>Bacteria</taxon>
        <taxon>Pseudomonadati</taxon>
        <taxon>Pseudomonadota</taxon>
        <taxon>Alphaproteobacteria</taxon>
        <taxon>Caulobacterales</taxon>
        <taxon>Caulobacteraceae</taxon>
        <taxon>Caulobacter</taxon>
    </lineage>
</organism>
<dbReference type="AlphaFoldDB" id="A0A290N045"/>
<feature type="signal peptide" evidence="1">
    <location>
        <begin position="1"/>
        <end position="23"/>
    </location>
</feature>
<reference evidence="3" key="1">
    <citation type="submission" date="2017-09" db="EMBL/GenBank/DDBJ databases">
        <title>Genome evolution observed in wild isolates of Caulobacter crescentus.</title>
        <authorList>
            <person name="Ely B."/>
            <person name="Wilson K."/>
            <person name="Scott D."/>
        </authorList>
    </citation>
    <scope>NUCLEOTIDE SEQUENCE [LARGE SCALE GENOMIC DNA]</scope>
    <source>
        <strain evidence="3">CB13b1a</strain>
    </source>
</reference>
<dbReference type="EMBL" id="CP023315">
    <property type="protein sequence ID" value="ATC34050.1"/>
    <property type="molecule type" value="Genomic_DNA"/>
</dbReference>
<dbReference type="Pfam" id="PF00300">
    <property type="entry name" value="His_Phos_1"/>
    <property type="match status" value="1"/>
</dbReference>
<protein>
    <submittedName>
        <fullName evidence="2">Histidine phosphatase family protein</fullName>
    </submittedName>
</protein>
<evidence type="ECO:0000256" key="1">
    <source>
        <dbReference type="SAM" id="SignalP"/>
    </source>
</evidence>
<dbReference type="GO" id="GO:0005737">
    <property type="term" value="C:cytoplasm"/>
    <property type="evidence" value="ECO:0007669"/>
    <property type="project" value="TreeGrafter"/>
</dbReference>
<sequence>MNMIRRLSALTLALMLVAGPSLAQTVVIVRHGEKVSPDGDPDLSAAGQVRAKALAAALSGAKVALVLATPLKRTQQTGQPTADAAGVSVQTIALDGGVAAHAQRVAKAAREAAKDTTVLIVGHSNTVGEIARALGDTAPSPVTDCDYDQMTIITLGAPAARTVHARYGAPTQACPAG</sequence>
<dbReference type="PANTHER" id="PTHR48100:SF1">
    <property type="entry name" value="HISTIDINE PHOSPHATASE FAMILY PROTEIN-RELATED"/>
    <property type="match status" value="1"/>
</dbReference>
<feature type="chain" id="PRO_5012403149" evidence="1">
    <location>
        <begin position="24"/>
        <end position="177"/>
    </location>
</feature>
<proteinExistence type="predicted"/>
<dbReference type="RefSeq" id="WP_096053403.1">
    <property type="nucleotide sequence ID" value="NZ_CP023315.3"/>
</dbReference>
<evidence type="ECO:0000313" key="2">
    <source>
        <dbReference type="EMBL" id="ATC34050.1"/>
    </source>
</evidence>
<dbReference type="Gene3D" id="3.40.50.1240">
    <property type="entry name" value="Phosphoglycerate mutase-like"/>
    <property type="match status" value="1"/>
</dbReference>
<dbReference type="GO" id="GO:0016791">
    <property type="term" value="F:phosphatase activity"/>
    <property type="evidence" value="ECO:0007669"/>
    <property type="project" value="TreeGrafter"/>
</dbReference>
<keyword evidence="1" id="KW-0732">Signal</keyword>
<dbReference type="InterPro" id="IPR050275">
    <property type="entry name" value="PGM_Phosphatase"/>
</dbReference>
<dbReference type="Proteomes" id="UP000217311">
    <property type="component" value="Chromosome"/>
</dbReference>
<name>A0A290N045_CAUVI</name>
<evidence type="ECO:0000313" key="3">
    <source>
        <dbReference type="Proteomes" id="UP000217311"/>
    </source>
</evidence>
<dbReference type="InterPro" id="IPR029033">
    <property type="entry name" value="His_PPase_superfam"/>
</dbReference>
<gene>
    <name evidence="2" type="ORF">CA606_17890</name>
</gene>
<dbReference type="InterPro" id="IPR013078">
    <property type="entry name" value="His_Pase_superF_clade-1"/>
</dbReference>
<dbReference type="SUPFAM" id="SSF53254">
    <property type="entry name" value="Phosphoglycerate mutase-like"/>
    <property type="match status" value="1"/>
</dbReference>
<accession>A0A290N045</accession>
<dbReference type="PANTHER" id="PTHR48100">
    <property type="entry name" value="BROAD-SPECIFICITY PHOSPHATASE YOR283W-RELATED"/>
    <property type="match status" value="1"/>
</dbReference>
<dbReference type="CDD" id="cd07040">
    <property type="entry name" value="HP"/>
    <property type="match status" value="1"/>
</dbReference>
<dbReference type="SMART" id="SM00855">
    <property type="entry name" value="PGAM"/>
    <property type="match status" value="1"/>
</dbReference>